<reference evidence="2" key="1">
    <citation type="journal article" date="2019" name="Int. J. Syst. Evol. Microbiol.">
        <title>The Global Catalogue of Microorganisms (GCM) 10K type strain sequencing project: providing services to taxonomists for standard genome sequencing and annotation.</title>
        <authorList>
            <consortium name="The Broad Institute Genomics Platform"/>
            <consortium name="The Broad Institute Genome Sequencing Center for Infectious Disease"/>
            <person name="Wu L."/>
            <person name="Ma J."/>
        </authorList>
    </citation>
    <scope>NUCLEOTIDE SEQUENCE [LARGE SCALE GENOMIC DNA]</scope>
    <source>
        <strain evidence="2">JCM 16928</strain>
    </source>
</reference>
<dbReference type="EMBL" id="BAABAA010000001">
    <property type="protein sequence ID" value="GAA3547203.1"/>
    <property type="molecule type" value="Genomic_DNA"/>
</dbReference>
<dbReference type="SUPFAM" id="SSF109854">
    <property type="entry name" value="DinB/YfiT-like putative metalloenzymes"/>
    <property type="match status" value="1"/>
</dbReference>
<sequence>MTAHFLTPPHHPGQAYDLPHEAPIAGTELETMLGSLERQRAIFAWKCGGLDSAGLQKSHPPSTMTLGGLMKHLALCEDEYFSHRLLGTELGAPWDAVDWDADSEWEWHSATDDTAEEIYELWNAAADRSRAAVASVLPDGGLDHLAQYKNSRGETPTLRRLLIDLIEEYARHAGHADLIREAVDGLTGEEPPR</sequence>
<keyword evidence="2" id="KW-1185">Reference proteome</keyword>
<dbReference type="Gene3D" id="1.20.120.450">
    <property type="entry name" value="dinb family like domain"/>
    <property type="match status" value="1"/>
</dbReference>
<protein>
    <submittedName>
        <fullName evidence="1">DinB family protein</fullName>
    </submittedName>
</protein>
<comment type="caution">
    <text evidence="1">The sequence shown here is derived from an EMBL/GenBank/DDBJ whole genome shotgun (WGS) entry which is preliminary data.</text>
</comment>
<evidence type="ECO:0000313" key="1">
    <source>
        <dbReference type="EMBL" id="GAA3547203.1"/>
    </source>
</evidence>
<organism evidence="1 2">
    <name type="scientific">Kribbella ginsengisoli</name>
    <dbReference type="NCBI Taxonomy" id="363865"/>
    <lineage>
        <taxon>Bacteria</taxon>
        <taxon>Bacillati</taxon>
        <taxon>Actinomycetota</taxon>
        <taxon>Actinomycetes</taxon>
        <taxon>Propionibacteriales</taxon>
        <taxon>Kribbellaceae</taxon>
        <taxon>Kribbella</taxon>
    </lineage>
</organism>
<dbReference type="RefSeq" id="WP_344838457.1">
    <property type="nucleotide sequence ID" value="NZ_BAABAA010000001.1"/>
</dbReference>
<evidence type="ECO:0000313" key="2">
    <source>
        <dbReference type="Proteomes" id="UP001501222"/>
    </source>
</evidence>
<gene>
    <name evidence="1" type="ORF">GCM10022235_13670</name>
</gene>
<dbReference type="Proteomes" id="UP001501222">
    <property type="component" value="Unassembled WGS sequence"/>
</dbReference>
<accession>A0ABP6W8K9</accession>
<dbReference type="InterPro" id="IPR007061">
    <property type="entry name" value="MST-like"/>
</dbReference>
<dbReference type="InterPro" id="IPR034660">
    <property type="entry name" value="DinB/YfiT-like"/>
</dbReference>
<dbReference type="Pfam" id="PF04978">
    <property type="entry name" value="MST"/>
    <property type="match status" value="1"/>
</dbReference>
<proteinExistence type="predicted"/>
<name>A0ABP6W8K9_9ACTN</name>